<keyword evidence="2" id="KW-0472">Membrane</keyword>
<dbReference type="PROSITE" id="PS50236">
    <property type="entry name" value="CHCR"/>
    <property type="match status" value="1"/>
</dbReference>
<accession>A0A507FH80</accession>
<organism evidence="6 7">
    <name type="scientific">Chytriomyces confervae</name>
    <dbReference type="NCBI Taxonomy" id="246404"/>
    <lineage>
        <taxon>Eukaryota</taxon>
        <taxon>Fungi</taxon>
        <taxon>Fungi incertae sedis</taxon>
        <taxon>Chytridiomycota</taxon>
        <taxon>Chytridiomycota incertae sedis</taxon>
        <taxon>Chytridiomycetes</taxon>
        <taxon>Chytridiales</taxon>
        <taxon>Chytriomycetaceae</taxon>
        <taxon>Chytriomyces</taxon>
    </lineage>
</organism>
<dbReference type="Proteomes" id="UP000320333">
    <property type="component" value="Unassembled WGS sequence"/>
</dbReference>
<name>A0A507FH80_9FUNG</name>
<evidence type="ECO:0000313" key="6">
    <source>
        <dbReference type="EMBL" id="TPX75749.1"/>
    </source>
</evidence>
<proteinExistence type="inferred from homology"/>
<evidence type="ECO:0000256" key="3">
    <source>
        <dbReference type="ARBA" id="ARBA00038201"/>
    </source>
</evidence>
<comment type="subcellular location">
    <subcellularLocation>
        <location evidence="1">Endomembrane system</location>
        <topology evidence="1">Peripheral membrane protein</topology>
    </subcellularLocation>
</comment>
<dbReference type="GO" id="GO:0012505">
    <property type="term" value="C:endomembrane system"/>
    <property type="evidence" value="ECO:0007669"/>
    <property type="project" value="UniProtKB-SubCell"/>
</dbReference>
<evidence type="ECO:0000256" key="4">
    <source>
        <dbReference type="PROSITE-ProRule" id="PRU01006"/>
    </source>
</evidence>
<keyword evidence="7" id="KW-1185">Reference proteome</keyword>
<dbReference type="PANTHER" id="PTHR12894:SF49">
    <property type="entry name" value="VAM6_VPS39-LIKE PROTEIN"/>
    <property type="match status" value="1"/>
</dbReference>
<dbReference type="PANTHER" id="PTHR12894">
    <property type="entry name" value="CNH DOMAIN CONTAINING"/>
    <property type="match status" value="1"/>
</dbReference>
<dbReference type="GO" id="GO:0034058">
    <property type="term" value="P:endosomal vesicle fusion"/>
    <property type="evidence" value="ECO:0007669"/>
    <property type="project" value="TreeGrafter"/>
</dbReference>
<comment type="similarity">
    <text evidence="3">Belongs to the VAM6/VPS39 family.</text>
</comment>
<feature type="domain" description="CNH" evidence="5">
    <location>
        <begin position="14"/>
        <end position="288"/>
    </location>
</feature>
<dbReference type="InterPro" id="IPR001180">
    <property type="entry name" value="CNH_dom"/>
</dbReference>
<dbReference type="GO" id="GO:0006914">
    <property type="term" value="P:autophagy"/>
    <property type="evidence" value="ECO:0007669"/>
    <property type="project" value="TreeGrafter"/>
</dbReference>
<dbReference type="PROSITE" id="PS50219">
    <property type="entry name" value="CNH"/>
    <property type="match status" value="1"/>
</dbReference>
<evidence type="ECO:0000256" key="1">
    <source>
        <dbReference type="ARBA" id="ARBA00004184"/>
    </source>
</evidence>
<dbReference type="Pfam" id="PF00780">
    <property type="entry name" value="CNH"/>
    <property type="match status" value="1"/>
</dbReference>
<dbReference type="AlphaFoldDB" id="A0A507FH80"/>
<feature type="repeat" description="CHCR" evidence="4">
    <location>
        <begin position="612"/>
        <end position="792"/>
    </location>
</feature>
<dbReference type="OrthoDB" id="5325112at2759"/>
<dbReference type="Pfam" id="PF10366">
    <property type="entry name" value="Vps39_1"/>
    <property type="match status" value="1"/>
</dbReference>
<dbReference type="InterPro" id="IPR032914">
    <property type="entry name" value="Vam6/VPS39/TRAP1"/>
</dbReference>
<dbReference type="EMBL" id="QEAP01000069">
    <property type="protein sequence ID" value="TPX75749.1"/>
    <property type="molecule type" value="Genomic_DNA"/>
</dbReference>
<gene>
    <name evidence="6" type="ORF">CcCBS67573_g02982</name>
</gene>
<dbReference type="InterPro" id="IPR019453">
    <property type="entry name" value="VPS39/TGFA1_Znf"/>
</dbReference>
<evidence type="ECO:0000313" key="7">
    <source>
        <dbReference type="Proteomes" id="UP000320333"/>
    </source>
</evidence>
<dbReference type="GO" id="GO:0006886">
    <property type="term" value="P:intracellular protein transport"/>
    <property type="evidence" value="ECO:0007669"/>
    <property type="project" value="UniProtKB-UniRule"/>
</dbReference>
<evidence type="ECO:0000256" key="2">
    <source>
        <dbReference type="ARBA" id="ARBA00023136"/>
    </source>
</evidence>
<dbReference type="Pfam" id="PF10367">
    <property type="entry name" value="zf-Vps39_C"/>
    <property type="match status" value="1"/>
</dbReference>
<sequence>MDVVVVQCLIEALPMAISTSVSYDGRLLIATTSQSLLKYALSDSPSFDIRLADSRKDFAKKNVESMAVASGFLLAVDGGVVASFSLDSLTLREYIPATKGASLLAVCPAESREASENSLVAIVVKKRILIYSISLDGSMRCVKELATPERAHILVWLNANTIACAHPKRGYFTVALDSNSTTDLFKFNNSLFSAATGASAKIGIAILPKGQLLLTRNNSGVFVNSDGSPLIERDLEWSGPPDSITYSSPYVMALIAGAVEVRSLTTGGVVQRIDFPGALSMSVGGESLIHIASSNCIWRLLPVSFEDQIEHLIASNQFNEAQRLIEELEFSSEDEKVLFGWISSLHVFQTKKKIERGQISNIIRVRGLYAHHMFTVERKYEEAISLLSELRASPIDIVNLFPQFSLLGPSSDPPVTDKTALATLKDYLLSQRQILSKLRRLHQRPNNLPWNQIPPPSTSPLTGTTAATIAAVSSLFSGSDHGVPDSIPIPENMIANADDALFLSSVVDTTLLKVYLLVNEGLVGSLVRVENFCDIQEAENALKQSRKYRELIDFYYGKGLHRKALENLDEPDAIMQYLHRLNIVAHVDLFLEFSEPIFNRNVEEGLNIFTERYEDVPLKTHLRIIDFFERKSAQLETRYLEYLIGNLDSERPEFHDRIVLLYLQRLVEQLTRSESPVDATESVEMLFVDAEAEASSSDFLLLRKKLVLFLENSKFYRPERLISLFPDDVLLEEKVVVLGRLKMHRESLFICIEKLANFNLAKRYCEMHYDPKDPTSSHIFVDLLSLLLGPRTPTTSAAQKDQIIPMSDIIQYLIRYGTFMHGTAALSMLPDSLPLACLVPFMEKTLQTGQFSSRSGMLAVNLAKMEHMHIQDALIQSQSALVTLDEEKLCARCSKRIGNSVFACYSEKLLVHVFCMSK</sequence>
<dbReference type="InterPro" id="IPR000547">
    <property type="entry name" value="Clathrin_H-chain/VPS_repeat"/>
</dbReference>
<protein>
    <recommendedName>
        <fullName evidence="5">CNH domain-containing protein</fullName>
    </recommendedName>
</protein>
<reference evidence="6 7" key="1">
    <citation type="journal article" date="2019" name="Sci. Rep.">
        <title>Comparative genomics of chytrid fungi reveal insights into the obligate biotrophic and pathogenic lifestyle of Synchytrium endobioticum.</title>
        <authorList>
            <person name="van de Vossenberg B.T.L.H."/>
            <person name="Warris S."/>
            <person name="Nguyen H.D.T."/>
            <person name="van Gent-Pelzer M.P.E."/>
            <person name="Joly D.L."/>
            <person name="van de Geest H.C."/>
            <person name="Bonants P.J.M."/>
            <person name="Smith D.S."/>
            <person name="Levesque C.A."/>
            <person name="van der Lee T.A.J."/>
        </authorList>
    </citation>
    <scope>NUCLEOTIDE SEQUENCE [LARGE SCALE GENOMIC DNA]</scope>
    <source>
        <strain evidence="6 7">CBS 675.73</strain>
    </source>
</reference>
<dbReference type="GO" id="GO:0000329">
    <property type="term" value="C:fungal-type vacuole membrane"/>
    <property type="evidence" value="ECO:0007669"/>
    <property type="project" value="TreeGrafter"/>
</dbReference>
<dbReference type="STRING" id="246404.A0A507FH80"/>
<comment type="caution">
    <text evidence="6">The sequence shown here is derived from an EMBL/GenBank/DDBJ whole genome shotgun (WGS) entry which is preliminary data.</text>
</comment>
<dbReference type="InterPro" id="IPR019452">
    <property type="entry name" value="VPS39/TGF_beta_rcpt-assoc_1"/>
</dbReference>
<evidence type="ECO:0000259" key="5">
    <source>
        <dbReference type="PROSITE" id="PS50219"/>
    </source>
</evidence>
<dbReference type="InterPro" id="IPR011044">
    <property type="entry name" value="Quino_amine_DH_bsu"/>
</dbReference>
<dbReference type="SUPFAM" id="SSF50969">
    <property type="entry name" value="YVTN repeat-like/Quinoprotein amine dehydrogenase"/>
    <property type="match status" value="1"/>
</dbReference>